<dbReference type="STRING" id="1117379.BABA_04699"/>
<proteinExistence type="predicted"/>
<keyword evidence="1" id="KW-0472">Membrane</keyword>
<dbReference type="EMBL" id="AJLS01000036">
    <property type="protein sequence ID" value="EKN70711.1"/>
    <property type="molecule type" value="Genomic_DNA"/>
</dbReference>
<dbReference type="RefSeq" id="WP_007083973.1">
    <property type="nucleotide sequence ID" value="NZ_AJLS01000036.1"/>
</dbReference>
<feature type="transmembrane region" description="Helical" evidence="1">
    <location>
        <begin position="110"/>
        <end position="139"/>
    </location>
</feature>
<keyword evidence="1" id="KW-1133">Transmembrane helix</keyword>
<evidence type="ECO:0000256" key="1">
    <source>
        <dbReference type="SAM" id="Phobius"/>
    </source>
</evidence>
<keyword evidence="1" id="KW-0812">Transmembrane</keyword>
<feature type="transmembrane region" description="Helical" evidence="1">
    <location>
        <begin position="369"/>
        <end position="390"/>
    </location>
</feature>
<protein>
    <recommendedName>
        <fullName evidence="4">DUF2812 domain-containing protein</fullName>
    </recommendedName>
</protein>
<dbReference type="Pfam" id="PF11193">
    <property type="entry name" value="DUF2812"/>
    <property type="match status" value="2"/>
</dbReference>
<evidence type="ECO:0000313" key="2">
    <source>
        <dbReference type="EMBL" id="EKN70711.1"/>
    </source>
</evidence>
<comment type="caution">
    <text evidence="2">The sequence shown here is derived from an EMBL/GenBank/DDBJ whole genome shotgun (WGS) entry which is preliminary data.</text>
</comment>
<organism evidence="2 3">
    <name type="scientific">Neobacillus bataviensis LMG 21833</name>
    <dbReference type="NCBI Taxonomy" id="1117379"/>
    <lineage>
        <taxon>Bacteria</taxon>
        <taxon>Bacillati</taxon>
        <taxon>Bacillota</taxon>
        <taxon>Bacilli</taxon>
        <taxon>Bacillales</taxon>
        <taxon>Bacillaceae</taxon>
        <taxon>Neobacillus</taxon>
    </lineage>
</organism>
<feature type="transmembrane region" description="Helical" evidence="1">
    <location>
        <begin position="332"/>
        <end position="349"/>
    </location>
</feature>
<reference evidence="2 3" key="1">
    <citation type="journal article" date="2012" name="Front. Microbiol.">
        <title>Redundancy and modularity in membrane-associated dissimilatory nitrate reduction in Bacillus.</title>
        <authorList>
            <person name="Heylen K."/>
            <person name="Keltjens J."/>
        </authorList>
    </citation>
    <scope>NUCLEOTIDE SEQUENCE [LARGE SCALE GENOMIC DNA]</scope>
    <source>
        <strain evidence="3">LMG 21833T</strain>
    </source>
</reference>
<dbReference type="OrthoDB" id="8230517at2"/>
<dbReference type="PATRIC" id="fig|1117379.3.peg.975"/>
<dbReference type="InterPro" id="IPR021359">
    <property type="entry name" value="DUF2812"/>
</dbReference>
<dbReference type="Proteomes" id="UP000006316">
    <property type="component" value="Unassembled WGS sequence"/>
</dbReference>
<sequence length="399" mass="46993">MIKKVFRPFWSYDVQKTEKWLMSMAEKGYFLVKINRVTRIFFFQKGEPKKLTYRIGFDKMQGEVLSRGLKLEGWTKVLRTGNWFVTSNEKPLEQMKTSTVRDGIIKHNRIIMYIFGSLLIYLSIMAAFFLSISGLFLISDDSQVIIEESPYWILTFIYFGALLATFVLALYSVVTIHRTNKTLLNEKIIRDGLPNLTHGEGSLSKVEEKQLKRSGKLIKKRKLGWMYAPDKLEEWLENMEEQGYNLIRVSKTGTTFHFLIGHPRKVSYCADYQNIADESYSDIHRDAGWKRVFASFGSLQKWSIWSREYSENEERPEIYTDKTNQLKHARKIAITYSCMFLPLIIIYMFNLSLGVELIQDNRLDRLRIFTIIVMVFAILSFGSFSIRIWMYYSRLKKRI</sequence>
<accession>K6EBA4</accession>
<evidence type="ECO:0008006" key="4">
    <source>
        <dbReference type="Google" id="ProtNLM"/>
    </source>
</evidence>
<name>K6EBA4_9BACI</name>
<gene>
    <name evidence="2" type="ORF">BABA_04699</name>
</gene>
<dbReference type="AlphaFoldDB" id="K6EBA4"/>
<keyword evidence="3" id="KW-1185">Reference proteome</keyword>
<evidence type="ECO:0000313" key="3">
    <source>
        <dbReference type="Proteomes" id="UP000006316"/>
    </source>
</evidence>
<dbReference type="eggNOG" id="ENOG50311MV">
    <property type="taxonomic scope" value="Bacteria"/>
</dbReference>
<feature type="transmembrane region" description="Helical" evidence="1">
    <location>
        <begin position="151"/>
        <end position="174"/>
    </location>
</feature>